<sequence>MQPKRNLQLYINSRLKELKINNFLVSCFDTIFISNLDCDYFVPQLPNCTYQFITDQKINFEKLLKNSVKYSQTYNNVFVFIGIGKLTYNKFEKYQTKFPKNIRLIPYNLKDFEQCKNVFLDLVNNLFNHTQRREEINTDSIINDLLLKIPNLPKDVDFDTFDSLFQILNHFSIIEDEDFEVY</sequence>
<dbReference type="EMBL" id="JAOAOG010000232">
    <property type="protein sequence ID" value="KAJ6238474.1"/>
    <property type="molecule type" value="Genomic_DNA"/>
</dbReference>
<accession>A0ABQ8Y2H1</accession>
<evidence type="ECO:0000313" key="2">
    <source>
        <dbReference type="Proteomes" id="UP001150062"/>
    </source>
</evidence>
<dbReference type="Proteomes" id="UP001150062">
    <property type="component" value="Unassembled WGS sequence"/>
</dbReference>
<reference evidence="1" key="1">
    <citation type="submission" date="2022-08" db="EMBL/GenBank/DDBJ databases">
        <title>Novel sulfate-reducing endosymbionts in the free-living metamonad Anaeramoeba.</title>
        <authorList>
            <person name="Jerlstrom-Hultqvist J."/>
            <person name="Cepicka I."/>
            <person name="Gallot-Lavallee L."/>
            <person name="Salas-Leiva D."/>
            <person name="Curtis B.A."/>
            <person name="Zahonova K."/>
            <person name="Pipaliya S."/>
            <person name="Dacks J."/>
            <person name="Roger A.J."/>
        </authorList>
    </citation>
    <scope>NUCLEOTIDE SEQUENCE</scope>
    <source>
        <strain evidence="1">Schooner1</strain>
    </source>
</reference>
<protein>
    <submittedName>
        <fullName evidence="1">Uncharacterized protein</fullName>
    </submittedName>
</protein>
<evidence type="ECO:0000313" key="1">
    <source>
        <dbReference type="EMBL" id="KAJ6238474.1"/>
    </source>
</evidence>
<gene>
    <name evidence="1" type="ORF">M0813_25697</name>
</gene>
<keyword evidence="2" id="KW-1185">Reference proteome</keyword>
<comment type="caution">
    <text evidence="1">The sequence shown here is derived from an EMBL/GenBank/DDBJ whole genome shotgun (WGS) entry which is preliminary data.</text>
</comment>
<organism evidence="1 2">
    <name type="scientific">Anaeramoeba flamelloides</name>
    <dbReference type="NCBI Taxonomy" id="1746091"/>
    <lineage>
        <taxon>Eukaryota</taxon>
        <taxon>Metamonada</taxon>
        <taxon>Anaeramoebidae</taxon>
        <taxon>Anaeramoeba</taxon>
    </lineage>
</organism>
<proteinExistence type="predicted"/>
<name>A0ABQ8Y2H1_9EUKA</name>